<keyword evidence="2" id="KW-1185">Reference proteome</keyword>
<protein>
    <recommendedName>
        <fullName evidence="3">Lipoprotein</fullName>
    </recommendedName>
</protein>
<comment type="caution">
    <text evidence="1">The sequence shown here is derived from an EMBL/GenBank/DDBJ whole genome shotgun (WGS) entry which is preliminary data.</text>
</comment>
<organism evidence="1 2">
    <name type="scientific">Paenibacillus nasutitermitis</name>
    <dbReference type="NCBI Taxonomy" id="1652958"/>
    <lineage>
        <taxon>Bacteria</taxon>
        <taxon>Bacillati</taxon>
        <taxon>Bacillota</taxon>
        <taxon>Bacilli</taxon>
        <taxon>Bacillales</taxon>
        <taxon>Paenibacillaceae</taxon>
        <taxon>Paenibacillus</taxon>
    </lineage>
</organism>
<reference evidence="1" key="1">
    <citation type="journal article" date="2014" name="Int. J. Syst. Evol. Microbiol.">
        <title>Complete genome sequence of Corynebacterium casei LMG S-19264T (=DSM 44701T), isolated from a smear-ripened cheese.</title>
        <authorList>
            <consortium name="US DOE Joint Genome Institute (JGI-PGF)"/>
            <person name="Walter F."/>
            <person name="Albersmeier A."/>
            <person name="Kalinowski J."/>
            <person name="Ruckert C."/>
        </authorList>
    </citation>
    <scope>NUCLEOTIDE SEQUENCE</scope>
    <source>
        <strain evidence="1">CGMCC 1.15178</strain>
    </source>
</reference>
<sequence>MFKRGTRGAAAITMIMVLTVLLSGCMYPDAQLDKQPAKDAILNVQTVINQYQKDTGLLPIQNSDQTTPLYEKYRIDFAKLQRMNYLSSIPETAYEKGGTYYYLIINEETQPSVKLMNLAIYQKANDVQAALKTYMNGHNGELPSSGEAYPDFMRIDFKKLGIKEPAIRSMFTGQTLSTLADVKGNVYIDYGSDIMQALQKTAGSGLKQDQDLRELLADSSDFVPVKSPVYHLVNGEPQAVLK</sequence>
<evidence type="ECO:0000313" key="1">
    <source>
        <dbReference type="EMBL" id="GGD69281.1"/>
    </source>
</evidence>
<proteinExistence type="predicted"/>
<dbReference type="PROSITE" id="PS51257">
    <property type="entry name" value="PROKAR_LIPOPROTEIN"/>
    <property type="match status" value="1"/>
</dbReference>
<reference evidence="1" key="2">
    <citation type="submission" date="2020-09" db="EMBL/GenBank/DDBJ databases">
        <authorList>
            <person name="Sun Q."/>
            <person name="Zhou Y."/>
        </authorList>
    </citation>
    <scope>NUCLEOTIDE SEQUENCE</scope>
    <source>
        <strain evidence="1">CGMCC 1.15178</strain>
    </source>
</reference>
<dbReference type="EMBL" id="BMHP01000002">
    <property type="protein sequence ID" value="GGD69281.1"/>
    <property type="molecule type" value="Genomic_DNA"/>
</dbReference>
<dbReference type="Proteomes" id="UP000612456">
    <property type="component" value="Unassembled WGS sequence"/>
</dbReference>
<gene>
    <name evidence="1" type="ORF">GCM10010911_28920</name>
</gene>
<dbReference type="AlphaFoldDB" id="A0A917DTF2"/>
<evidence type="ECO:0000313" key="2">
    <source>
        <dbReference type="Proteomes" id="UP000612456"/>
    </source>
</evidence>
<accession>A0A917DTF2</accession>
<dbReference type="RefSeq" id="WP_188992652.1">
    <property type="nucleotide sequence ID" value="NZ_BMHP01000002.1"/>
</dbReference>
<name>A0A917DTF2_9BACL</name>
<evidence type="ECO:0008006" key="3">
    <source>
        <dbReference type="Google" id="ProtNLM"/>
    </source>
</evidence>